<keyword evidence="1" id="KW-0472">Membrane</keyword>
<reference evidence="4" key="1">
    <citation type="submission" date="2025-08" db="UniProtKB">
        <authorList>
            <consortium name="RefSeq"/>
        </authorList>
    </citation>
    <scope>IDENTIFICATION</scope>
    <source>
        <strain evidence="4">15085-1641.00</strain>
        <tissue evidence="4">Whole body</tissue>
    </source>
</reference>
<evidence type="ECO:0000256" key="2">
    <source>
        <dbReference type="SAM" id="SignalP"/>
    </source>
</evidence>
<evidence type="ECO:0000313" key="3">
    <source>
        <dbReference type="Proteomes" id="UP000504633"/>
    </source>
</evidence>
<evidence type="ECO:0000313" key="4">
    <source>
        <dbReference type="RefSeq" id="XP_030080662.1"/>
    </source>
</evidence>
<protein>
    <submittedName>
        <fullName evidence="4">Uncharacterized protein LOC115483335</fullName>
    </submittedName>
</protein>
<dbReference type="RefSeq" id="XP_030080662.1">
    <property type="nucleotide sequence ID" value="XM_030224802.1"/>
</dbReference>
<dbReference type="Proteomes" id="UP000504633">
    <property type="component" value="Unplaced"/>
</dbReference>
<feature type="chain" id="PRO_5026936760" evidence="2">
    <location>
        <begin position="27"/>
        <end position="439"/>
    </location>
</feature>
<dbReference type="AlphaFoldDB" id="A0A6J2SWU9"/>
<feature type="transmembrane region" description="Helical" evidence="1">
    <location>
        <begin position="386"/>
        <end position="405"/>
    </location>
</feature>
<keyword evidence="1" id="KW-1133">Transmembrane helix</keyword>
<feature type="signal peptide" evidence="2">
    <location>
        <begin position="1"/>
        <end position="26"/>
    </location>
</feature>
<name>A0A6J2SWU9_DROHY</name>
<gene>
    <name evidence="4" type="primary">LOC115483335</name>
</gene>
<accession>A0A6J2SWU9</accession>
<dbReference type="GeneID" id="115483335"/>
<keyword evidence="3" id="KW-1185">Reference proteome</keyword>
<keyword evidence="1" id="KW-0812">Transmembrane</keyword>
<proteinExistence type="predicted"/>
<evidence type="ECO:0000256" key="1">
    <source>
        <dbReference type="SAM" id="Phobius"/>
    </source>
</evidence>
<feature type="transmembrane region" description="Helical" evidence="1">
    <location>
        <begin position="320"/>
        <end position="345"/>
    </location>
</feature>
<dbReference type="OMA" id="SIFINCK"/>
<sequence length="439" mass="50172">MLAFRSWAFCVLLLLLLSGYLRNASSESLFIRNVIEKVLKESDVVTLLYMNRRPNINCPLMEIDMDGFATLRLDQETTINIKEIFNNDVLSLVCMSELADVMLLSSLAQSLDRMREARIIILFHTRSSNLQEFLHAIAEQADNNNFINVIVLHSTFPEDKVPIVAYRLQPFPSPTFARIMVINEGQIFPKVRLNFQGKTAVVLPDLIPPRSMITTNPRTGQKSFGGSSTKLIMEFAKKNNIKLHYLRTPADSQPIEIQEVHKITRTGVLDLPIRALIQTLNPPPNLEYANAQFELSSSFIVVPCRYQMRIGDVFSGLRTYFTILLVSYLIFAIMETFIILTTNWILQRRPDTQHWNLVLNLRAFAGVLGLPMHLRRYRASISLQQIVMLMCICGLVFTSFFNANLSTLLTKHPHETEIKNFDQLYLDLSIIGNSKLAFK</sequence>
<dbReference type="OrthoDB" id="7841600at2759"/>
<organism evidence="3 4">
    <name type="scientific">Drosophila hydei</name>
    <name type="common">Fruit fly</name>
    <dbReference type="NCBI Taxonomy" id="7224"/>
    <lineage>
        <taxon>Eukaryota</taxon>
        <taxon>Metazoa</taxon>
        <taxon>Ecdysozoa</taxon>
        <taxon>Arthropoda</taxon>
        <taxon>Hexapoda</taxon>
        <taxon>Insecta</taxon>
        <taxon>Pterygota</taxon>
        <taxon>Neoptera</taxon>
        <taxon>Endopterygota</taxon>
        <taxon>Diptera</taxon>
        <taxon>Brachycera</taxon>
        <taxon>Muscomorpha</taxon>
        <taxon>Ephydroidea</taxon>
        <taxon>Drosophilidae</taxon>
        <taxon>Drosophila</taxon>
    </lineage>
</organism>
<keyword evidence="2" id="KW-0732">Signal</keyword>
<dbReference type="KEGG" id="dhe:115483335"/>